<dbReference type="Pfam" id="PF00528">
    <property type="entry name" value="BPD_transp_1"/>
    <property type="match status" value="1"/>
</dbReference>
<gene>
    <name evidence="10" type="ORF">H8S34_08025</name>
</gene>
<keyword evidence="7 8" id="KW-0472">Membrane</keyword>
<keyword evidence="5 8" id="KW-0812">Transmembrane</keyword>
<dbReference type="RefSeq" id="WP_101692935.1">
    <property type="nucleotide sequence ID" value="NZ_JACOPR010000004.1"/>
</dbReference>
<keyword evidence="3 8" id="KW-0813">Transport</keyword>
<evidence type="ECO:0000313" key="11">
    <source>
        <dbReference type="Proteomes" id="UP000660021"/>
    </source>
</evidence>
<accession>A0ABR7HTC5</accession>
<feature type="transmembrane region" description="Helical" evidence="8">
    <location>
        <begin position="12"/>
        <end position="33"/>
    </location>
</feature>
<evidence type="ECO:0000256" key="5">
    <source>
        <dbReference type="ARBA" id="ARBA00022692"/>
    </source>
</evidence>
<feature type="domain" description="ABC transmembrane type-1" evidence="9">
    <location>
        <begin position="54"/>
        <end position="293"/>
    </location>
</feature>
<feature type="transmembrane region" description="Helical" evidence="8">
    <location>
        <begin position="53"/>
        <end position="77"/>
    </location>
</feature>
<comment type="similarity">
    <text evidence="2">Belongs to the binding-protein-dependent transport system permease family. CysTW subfamily.</text>
</comment>
<sequence length="306" mass="33825">MKNRLSLLAGPYVVWMALFVVAPIFLVVIYAFSSAGGGFTLDNFTKMSTYWVVFVRSFELALIATFICLLIGYPLAYIMAKEGPGFQRIAMVLIMLPMWMNFLLRTYAWMSILENTGLLNQFFQAVGIIDLGNLINGWLNNLCAGLNDLLGLSLNTARDTNMEYFKMINTSGAVVLGMVYNYLPFMVLPIYSVIMKLDHSLLEAARDLGASTGRVFRKVIFPLSLPGVLSGITMVFVPSVSTFAISRLLGGGNELLLGDLIERQFLGSAYNAQLGSAISLVMMLVVLICMYVMNRFGEGEEQAVML</sequence>
<evidence type="ECO:0000256" key="1">
    <source>
        <dbReference type="ARBA" id="ARBA00004651"/>
    </source>
</evidence>
<feature type="transmembrane region" description="Helical" evidence="8">
    <location>
        <begin position="172"/>
        <end position="194"/>
    </location>
</feature>
<feature type="transmembrane region" description="Helical" evidence="8">
    <location>
        <begin position="274"/>
        <end position="293"/>
    </location>
</feature>
<name>A0ABR7HTC5_9FIRM</name>
<evidence type="ECO:0000256" key="8">
    <source>
        <dbReference type="RuleBase" id="RU363032"/>
    </source>
</evidence>
<proteinExistence type="inferred from homology"/>
<evidence type="ECO:0000313" key="10">
    <source>
        <dbReference type="EMBL" id="MBC5730777.1"/>
    </source>
</evidence>
<evidence type="ECO:0000256" key="6">
    <source>
        <dbReference type="ARBA" id="ARBA00022989"/>
    </source>
</evidence>
<dbReference type="CDD" id="cd06261">
    <property type="entry name" value="TM_PBP2"/>
    <property type="match status" value="1"/>
</dbReference>
<dbReference type="PANTHER" id="PTHR42929:SF1">
    <property type="entry name" value="INNER MEMBRANE ABC TRANSPORTER PERMEASE PROTEIN YDCU-RELATED"/>
    <property type="match status" value="1"/>
</dbReference>
<organism evidence="10 11">
    <name type="scientific">Pseudoflavonifractor hominis</name>
    <dbReference type="NCBI Taxonomy" id="2763059"/>
    <lineage>
        <taxon>Bacteria</taxon>
        <taxon>Bacillati</taxon>
        <taxon>Bacillota</taxon>
        <taxon>Clostridia</taxon>
        <taxon>Eubacteriales</taxon>
        <taxon>Oscillospiraceae</taxon>
        <taxon>Pseudoflavonifractor</taxon>
    </lineage>
</organism>
<dbReference type="PROSITE" id="PS50928">
    <property type="entry name" value="ABC_TM1"/>
    <property type="match status" value="1"/>
</dbReference>
<dbReference type="SUPFAM" id="SSF161098">
    <property type="entry name" value="MetI-like"/>
    <property type="match status" value="1"/>
</dbReference>
<dbReference type="PANTHER" id="PTHR42929">
    <property type="entry name" value="INNER MEMBRANE ABC TRANSPORTER PERMEASE PROTEIN YDCU-RELATED-RELATED"/>
    <property type="match status" value="1"/>
</dbReference>
<reference evidence="10 11" key="1">
    <citation type="submission" date="2020-08" db="EMBL/GenBank/DDBJ databases">
        <title>Genome public.</title>
        <authorList>
            <person name="Liu C."/>
            <person name="Sun Q."/>
        </authorList>
    </citation>
    <scope>NUCLEOTIDE SEQUENCE [LARGE SCALE GENOMIC DNA]</scope>
    <source>
        <strain evidence="10 11">New-38</strain>
    </source>
</reference>
<dbReference type="InterPro" id="IPR000515">
    <property type="entry name" value="MetI-like"/>
</dbReference>
<feature type="transmembrane region" description="Helical" evidence="8">
    <location>
        <begin position="89"/>
        <end position="110"/>
    </location>
</feature>
<evidence type="ECO:0000256" key="2">
    <source>
        <dbReference type="ARBA" id="ARBA00007069"/>
    </source>
</evidence>
<dbReference type="Proteomes" id="UP000660021">
    <property type="component" value="Unassembled WGS sequence"/>
</dbReference>
<feature type="transmembrane region" description="Helical" evidence="8">
    <location>
        <begin position="215"/>
        <end position="237"/>
    </location>
</feature>
<dbReference type="Gene3D" id="1.10.3720.10">
    <property type="entry name" value="MetI-like"/>
    <property type="match status" value="1"/>
</dbReference>
<comment type="subcellular location">
    <subcellularLocation>
        <location evidence="1 8">Cell membrane</location>
        <topology evidence="1 8">Multi-pass membrane protein</topology>
    </subcellularLocation>
</comment>
<keyword evidence="11" id="KW-1185">Reference proteome</keyword>
<dbReference type="EMBL" id="JACOPR010000004">
    <property type="protein sequence ID" value="MBC5730777.1"/>
    <property type="molecule type" value="Genomic_DNA"/>
</dbReference>
<dbReference type="InterPro" id="IPR035906">
    <property type="entry name" value="MetI-like_sf"/>
</dbReference>
<evidence type="ECO:0000256" key="3">
    <source>
        <dbReference type="ARBA" id="ARBA00022448"/>
    </source>
</evidence>
<protein>
    <submittedName>
        <fullName evidence="10">ABC transporter permease</fullName>
    </submittedName>
</protein>
<evidence type="ECO:0000256" key="7">
    <source>
        <dbReference type="ARBA" id="ARBA00023136"/>
    </source>
</evidence>
<keyword evidence="4" id="KW-1003">Cell membrane</keyword>
<comment type="caution">
    <text evidence="10">The sequence shown here is derived from an EMBL/GenBank/DDBJ whole genome shotgun (WGS) entry which is preliminary data.</text>
</comment>
<keyword evidence="6 8" id="KW-1133">Transmembrane helix</keyword>
<evidence type="ECO:0000259" key="9">
    <source>
        <dbReference type="PROSITE" id="PS50928"/>
    </source>
</evidence>
<evidence type="ECO:0000256" key="4">
    <source>
        <dbReference type="ARBA" id="ARBA00022475"/>
    </source>
</evidence>